<protein>
    <submittedName>
        <fullName evidence="2">Uncharacterized protein</fullName>
    </submittedName>
</protein>
<gene>
    <name evidence="2" type="ORF">AVEN_25502_1</name>
</gene>
<feature type="compositionally biased region" description="Low complexity" evidence="1">
    <location>
        <begin position="82"/>
        <end position="98"/>
    </location>
</feature>
<dbReference type="AlphaFoldDB" id="A0A4Y2CS67"/>
<feature type="region of interest" description="Disordered" evidence="1">
    <location>
        <begin position="55"/>
        <end position="98"/>
    </location>
</feature>
<evidence type="ECO:0000313" key="2">
    <source>
        <dbReference type="EMBL" id="GBM07250.1"/>
    </source>
</evidence>
<evidence type="ECO:0000256" key="1">
    <source>
        <dbReference type="SAM" id="MobiDB-lite"/>
    </source>
</evidence>
<keyword evidence="3" id="KW-1185">Reference proteome</keyword>
<reference evidence="2 3" key="1">
    <citation type="journal article" date="2019" name="Sci. Rep.">
        <title>Orb-weaving spider Araneus ventricosus genome elucidates the spidroin gene catalogue.</title>
        <authorList>
            <person name="Kono N."/>
            <person name="Nakamura H."/>
            <person name="Ohtoshi R."/>
            <person name="Moran D.A.P."/>
            <person name="Shinohara A."/>
            <person name="Yoshida Y."/>
            <person name="Fujiwara M."/>
            <person name="Mori M."/>
            <person name="Tomita M."/>
            <person name="Arakawa K."/>
        </authorList>
    </citation>
    <scope>NUCLEOTIDE SEQUENCE [LARGE SCALE GENOMIC DNA]</scope>
</reference>
<sequence>MHIYNSRNPVPNWETRPRWPIGKVSALGRRVPGSKPNSTEDLSCIVRTLPDQVSSSSFDRCSKFQSPSQNSPRVASKRDVNTTKTNWETTVKTTAATK</sequence>
<organism evidence="2 3">
    <name type="scientific">Araneus ventricosus</name>
    <name type="common">Orbweaver spider</name>
    <name type="synonym">Epeira ventricosa</name>
    <dbReference type="NCBI Taxonomy" id="182803"/>
    <lineage>
        <taxon>Eukaryota</taxon>
        <taxon>Metazoa</taxon>
        <taxon>Ecdysozoa</taxon>
        <taxon>Arthropoda</taxon>
        <taxon>Chelicerata</taxon>
        <taxon>Arachnida</taxon>
        <taxon>Araneae</taxon>
        <taxon>Araneomorphae</taxon>
        <taxon>Entelegynae</taxon>
        <taxon>Araneoidea</taxon>
        <taxon>Araneidae</taxon>
        <taxon>Araneus</taxon>
    </lineage>
</organism>
<dbReference type="EMBL" id="BGPR01000240">
    <property type="protein sequence ID" value="GBM07250.1"/>
    <property type="molecule type" value="Genomic_DNA"/>
</dbReference>
<feature type="compositionally biased region" description="Polar residues" evidence="1">
    <location>
        <begin position="55"/>
        <end position="73"/>
    </location>
</feature>
<evidence type="ECO:0000313" key="3">
    <source>
        <dbReference type="Proteomes" id="UP000499080"/>
    </source>
</evidence>
<accession>A0A4Y2CS67</accession>
<name>A0A4Y2CS67_ARAVE</name>
<dbReference type="Proteomes" id="UP000499080">
    <property type="component" value="Unassembled WGS sequence"/>
</dbReference>
<comment type="caution">
    <text evidence="2">The sequence shown here is derived from an EMBL/GenBank/DDBJ whole genome shotgun (WGS) entry which is preliminary data.</text>
</comment>
<proteinExistence type="predicted"/>